<dbReference type="EMBL" id="LAZR01026860">
    <property type="protein sequence ID" value="KKL67429.1"/>
    <property type="molecule type" value="Genomic_DNA"/>
</dbReference>
<gene>
    <name evidence="1" type="ORF">LCGC14_2135100</name>
</gene>
<proteinExistence type="predicted"/>
<sequence length="148" mass="16380">KPKGKILFLDTRPCNVLRSKLRPTAFTKNELVDLAIKNLSYNGPQNQTVYITSHQYDEVENLTVNLTGYIHNGTYPNIKIYINNSLSNSLGSIFSGDSALDELNDSSTIKNITFTQLGTNIDYFSIPKQASVSSAFMNFSGFAITEGN</sequence>
<accession>A0A0F9E0B5</accession>
<evidence type="ECO:0000313" key="1">
    <source>
        <dbReference type="EMBL" id="KKL67429.1"/>
    </source>
</evidence>
<dbReference type="AlphaFoldDB" id="A0A0F9E0B5"/>
<reference evidence="1" key="1">
    <citation type="journal article" date="2015" name="Nature">
        <title>Complex archaea that bridge the gap between prokaryotes and eukaryotes.</title>
        <authorList>
            <person name="Spang A."/>
            <person name="Saw J.H."/>
            <person name="Jorgensen S.L."/>
            <person name="Zaremba-Niedzwiedzka K."/>
            <person name="Martijn J."/>
            <person name="Lind A.E."/>
            <person name="van Eijk R."/>
            <person name="Schleper C."/>
            <person name="Guy L."/>
            <person name="Ettema T.J."/>
        </authorList>
    </citation>
    <scope>NUCLEOTIDE SEQUENCE</scope>
</reference>
<feature type="non-terminal residue" evidence="1">
    <location>
        <position position="1"/>
    </location>
</feature>
<comment type="caution">
    <text evidence="1">The sequence shown here is derived from an EMBL/GenBank/DDBJ whole genome shotgun (WGS) entry which is preliminary data.</text>
</comment>
<name>A0A0F9E0B5_9ZZZZ</name>
<organism evidence="1">
    <name type="scientific">marine sediment metagenome</name>
    <dbReference type="NCBI Taxonomy" id="412755"/>
    <lineage>
        <taxon>unclassified sequences</taxon>
        <taxon>metagenomes</taxon>
        <taxon>ecological metagenomes</taxon>
    </lineage>
</organism>
<protein>
    <submittedName>
        <fullName evidence="1">Uncharacterized protein</fullName>
    </submittedName>
</protein>